<proteinExistence type="predicted"/>
<dbReference type="Proteomes" id="UP000008237">
    <property type="component" value="Unassembled WGS sequence"/>
</dbReference>
<sequence length="114" mass="12952">MTEEKEVFVGESQAAGIFGGDILADTRLPDWAYIDWCHSVPGSVTPSFFYFHSPSDVRYRKPFVGKTEIRHRPFLLRARANTPLAMSGIRFPREDGKKGGKILQEWTAGTVRRH</sequence>
<dbReference type="EMBL" id="GL448457">
    <property type="protein sequence ID" value="EFN84607.1"/>
    <property type="molecule type" value="Genomic_DNA"/>
</dbReference>
<keyword evidence="2" id="KW-1185">Reference proteome</keyword>
<accession>E2BI76</accession>
<evidence type="ECO:0000313" key="1">
    <source>
        <dbReference type="EMBL" id="EFN84607.1"/>
    </source>
</evidence>
<reference evidence="1 2" key="1">
    <citation type="journal article" date="2010" name="Science">
        <title>Genomic comparison of the ants Camponotus floridanus and Harpegnathos saltator.</title>
        <authorList>
            <person name="Bonasio R."/>
            <person name="Zhang G."/>
            <person name="Ye C."/>
            <person name="Mutti N.S."/>
            <person name="Fang X."/>
            <person name="Qin N."/>
            <person name="Donahue G."/>
            <person name="Yang P."/>
            <person name="Li Q."/>
            <person name="Li C."/>
            <person name="Zhang P."/>
            <person name="Huang Z."/>
            <person name="Berger S.L."/>
            <person name="Reinberg D."/>
            <person name="Wang J."/>
            <person name="Liebig J."/>
        </authorList>
    </citation>
    <scope>NUCLEOTIDE SEQUENCE [LARGE SCALE GENOMIC DNA]</scope>
    <source>
        <strain evidence="1 2">R22 G/1</strain>
    </source>
</reference>
<gene>
    <name evidence="1" type="ORF">EAI_12758</name>
</gene>
<dbReference type="AlphaFoldDB" id="E2BI76"/>
<evidence type="ECO:0000313" key="2">
    <source>
        <dbReference type="Proteomes" id="UP000008237"/>
    </source>
</evidence>
<dbReference type="InParanoid" id="E2BI76"/>
<name>E2BI76_HARSA</name>
<organism evidence="2">
    <name type="scientific">Harpegnathos saltator</name>
    <name type="common">Jerdon's jumping ant</name>
    <dbReference type="NCBI Taxonomy" id="610380"/>
    <lineage>
        <taxon>Eukaryota</taxon>
        <taxon>Metazoa</taxon>
        <taxon>Ecdysozoa</taxon>
        <taxon>Arthropoda</taxon>
        <taxon>Hexapoda</taxon>
        <taxon>Insecta</taxon>
        <taxon>Pterygota</taxon>
        <taxon>Neoptera</taxon>
        <taxon>Endopterygota</taxon>
        <taxon>Hymenoptera</taxon>
        <taxon>Apocrita</taxon>
        <taxon>Aculeata</taxon>
        <taxon>Formicoidea</taxon>
        <taxon>Formicidae</taxon>
        <taxon>Ponerinae</taxon>
        <taxon>Ponerini</taxon>
        <taxon>Harpegnathos</taxon>
    </lineage>
</organism>
<protein>
    <submittedName>
        <fullName evidence="1">Uncharacterized protein</fullName>
    </submittedName>
</protein>